<dbReference type="Gene3D" id="6.20.210.20">
    <property type="entry name" value="THAP domain"/>
    <property type="match status" value="1"/>
</dbReference>
<dbReference type="RefSeq" id="XP_046588255.1">
    <property type="nucleotide sequence ID" value="XM_046732299.1"/>
</dbReference>
<evidence type="ECO:0000313" key="16">
    <source>
        <dbReference type="RefSeq" id="XP_046588255.1"/>
    </source>
</evidence>
<comment type="subcellular location">
    <subcellularLocation>
        <location evidence="1">Nucleus</location>
        <location evidence="1">Nucleoplasm</location>
    </subcellularLocation>
</comment>
<keyword evidence="4 12" id="KW-0863">Zinc-finger</keyword>
<evidence type="ECO:0000256" key="3">
    <source>
        <dbReference type="ARBA" id="ARBA00022723"/>
    </source>
</evidence>
<keyword evidence="8 12" id="KW-0238">DNA-binding</keyword>
<reference evidence="16" key="1">
    <citation type="submission" date="2025-08" db="UniProtKB">
        <authorList>
            <consortium name="RefSeq"/>
        </authorList>
    </citation>
    <scope>IDENTIFICATION</scope>
    <source>
        <tissue evidence="16">Thorax and Abdomen</tissue>
    </source>
</reference>
<dbReference type="PANTHER" id="PTHR46600">
    <property type="entry name" value="THAP DOMAIN-CONTAINING"/>
    <property type="match status" value="1"/>
</dbReference>
<keyword evidence="11" id="KW-0131">Cell cycle</keyword>
<evidence type="ECO:0000256" key="4">
    <source>
        <dbReference type="ARBA" id="ARBA00022771"/>
    </source>
</evidence>
<dbReference type="Pfam" id="PF05485">
    <property type="entry name" value="THAP"/>
    <property type="match status" value="1"/>
</dbReference>
<evidence type="ECO:0000256" key="2">
    <source>
        <dbReference type="ARBA" id="ARBA00006177"/>
    </source>
</evidence>
<keyword evidence="9" id="KW-0804">Transcription</keyword>
<dbReference type="InterPro" id="IPR006612">
    <property type="entry name" value="THAP_Znf"/>
</dbReference>
<evidence type="ECO:0000259" key="14">
    <source>
        <dbReference type="PROSITE" id="PS50950"/>
    </source>
</evidence>
<keyword evidence="7 13" id="KW-0175">Coiled coil</keyword>
<evidence type="ECO:0000256" key="5">
    <source>
        <dbReference type="ARBA" id="ARBA00022833"/>
    </source>
</evidence>
<proteinExistence type="inferred from homology"/>
<dbReference type="Proteomes" id="UP000829291">
    <property type="component" value="Chromosome 2"/>
</dbReference>
<protein>
    <submittedName>
        <fullName evidence="16">Uncharacterized protein LOC107225727 isoform X1</fullName>
    </submittedName>
</protein>
<keyword evidence="6" id="KW-0805">Transcription regulation</keyword>
<gene>
    <name evidence="16" type="primary">LOC107225727</name>
</gene>
<dbReference type="PANTHER" id="PTHR46600:SF1">
    <property type="entry name" value="THAP DOMAIN-CONTAINING PROTEIN 1"/>
    <property type="match status" value="1"/>
</dbReference>
<evidence type="ECO:0000256" key="13">
    <source>
        <dbReference type="SAM" id="Coils"/>
    </source>
</evidence>
<dbReference type="SMART" id="SM00980">
    <property type="entry name" value="THAP"/>
    <property type="match status" value="1"/>
</dbReference>
<organism evidence="15 16">
    <name type="scientific">Neodiprion lecontei</name>
    <name type="common">Redheaded pine sawfly</name>
    <dbReference type="NCBI Taxonomy" id="441921"/>
    <lineage>
        <taxon>Eukaryota</taxon>
        <taxon>Metazoa</taxon>
        <taxon>Ecdysozoa</taxon>
        <taxon>Arthropoda</taxon>
        <taxon>Hexapoda</taxon>
        <taxon>Insecta</taxon>
        <taxon>Pterygota</taxon>
        <taxon>Neoptera</taxon>
        <taxon>Endopterygota</taxon>
        <taxon>Hymenoptera</taxon>
        <taxon>Tenthredinoidea</taxon>
        <taxon>Diprionidae</taxon>
        <taxon>Diprioninae</taxon>
        <taxon>Neodiprion</taxon>
    </lineage>
</organism>
<keyword evidence="3" id="KW-0479">Metal-binding</keyword>
<dbReference type="SMART" id="SM00692">
    <property type="entry name" value="DM3"/>
    <property type="match status" value="1"/>
</dbReference>
<accession>A0ABM3FJS5</accession>
<feature type="coiled-coil region" evidence="13">
    <location>
        <begin position="474"/>
        <end position="501"/>
    </location>
</feature>
<dbReference type="GeneID" id="107225727"/>
<keyword evidence="10" id="KW-0539">Nucleus</keyword>
<feature type="domain" description="THAP-type" evidence="14">
    <location>
        <begin position="1"/>
        <end position="90"/>
    </location>
</feature>
<evidence type="ECO:0000256" key="8">
    <source>
        <dbReference type="ARBA" id="ARBA00023125"/>
    </source>
</evidence>
<comment type="similarity">
    <text evidence="2">Belongs to the THAP1 family.</text>
</comment>
<dbReference type="InterPro" id="IPR038441">
    <property type="entry name" value="THAP_Znf_sf"/>
</dbReference>
<keyword evidence="15" id="KW-1185">Reference proteome</keyword>
<evidence type="ECO:0000256" key="6">
    <source>
        <dbReference type="ARBA" id="ARBA00023015"/>
    </source>
</evidence>
<evidence type="ECO:0000256" key="9">
    <source>
        <dbReference type="ARBA" id="ARBA00023163"/>
    </source>
</evidence>
<evidence type="ECO:0000313" key="15">
    <source>
        <dbReference type="Proteomes" id="UP000829291"/>
    </source>
</evidence>
<evidence type="ECO:0000256" key="12">
    <source>
        <dbReference type="PROSITE-ProRule" id="PRU00309"/>
    </source>
</evidence>
<name>A0ABM3FJS5_NEOLC</name>
<evidence type="ECO:0000256" key="10">
    <source>
        <dbReference type="ARBA" id="ARBA00023242"/>
    </source>
</evidence>
<dbReference type="InterPro" id="IPR026516">
    <property type="entry name" value="THAP1/10"/>
</dbReference>
<feature type="coiled-coil region" evidence="13">
    <location>
        <begin position="207"/>
        <end position="245"/>
    </location>
</feature>
<sequence>MTRKCVLCKRTNYIRTFSFFSAPKDLETRKKWQEVIPIANYTVTDDTYICSKHFKSSDVITHWVSGVPPHVIRIKYKKFRLRAGAVPCLDIKEDNNSANMIIPDQSGFRDYLLRRKNYKESISINSHVNESSFNYSNEANFEKTSIADKRHVLFSQLERTDDYINENRMHNSDDGRIQKSADSIEVTEFGQADNYFIFDYKQMYNDKSETSIIVDKLQERNENSERNLLAHCVQMEQNNEILKEELIIEDPLKLYKDHKNDECMKDDSEMEKRQEIEACLVTETLTFPVDKECGEKMSNSVLNDTMLFEDLLEIYTEVTLPRGWSFLVTSKGHATTVVYLCMNFSTNHIPIVNKAVYIRSDMIMHCSVSSRKINPFLHNLVRNGKTNKVYTLSDIEELVDELDQRHICEGIDWGPNVQDFEAVRMGIAYVDTVKWRHMECLLVMNNKSSKCSKCASLNVALAQRRNREPIYNMLLEKQKEIERLRRSLKKINRHNRRLNEIRFNFKNRLKSLLAGSK</sequence>
<dbReference type="PROSITE" id="PS50950">
    <property type="entry name" value="ZF_THAP"/>
    <property type="match status" value="1"/>
</dbReference>
<evidence type="ECO:0000256" key="1">
    <source>
        <dbReference type="ARBA" id="ARBA00004642"/>
    </source>
</evidence>
<evidence type="ECO:0000256" key="7">
    <source>
        <dbReference type="ARBA" id="ARBA00023054"/>
    </source>
</evidence>
<evidence type="ECO:0000256" key="11">
    <source>
        <dbReference type="ARBA" id="ARBA00023306"/>
    </source>
</evidence>
<keyword evidence="5" id="KW-0862">Zinc</keyword>
<dbReference type="SUPFAM" id="SSF57716">
    <property type="entry name" value="Glucocorticoid receptor-like (DNA-binding domain)"/>
    <property type="match status" value="1"/>
</dbReference>